<feature type="region of interest" description="Disordered" evidence="1">
    <location>
        <begin position="21"/>
        <end position="44"/>
    </location>
</feature>
<name>A0A6J7W536_9CAUD</name>
<sequence length="44" mass="5009">MNRKICALLQKKPEPVFAMDKAPKERKQITKKPAKEKSLTKGKA</sequence>
<protein>
    <submittedName>
        <fullName evidence="2">Uncharacterized protein</fullName>
    </submittedName>
</protein>
<proteinExistence type="predicted"/>
<reference evidence="2" key="1">
    <citation type="submission" date="2020-05" db="EMBL/GenBank/DDBJ databases">
        <authorList>
            <person name="Chiriac C."/>
            <person name="Salcher M."/>
            <person name="Ghai R."/>
            <person name="Kavagutti S V."/>
        </authorList>
    </citation>
    <scope>NUCLEOTIDE SEQUENCE</scope>
</reference>
<gene>
    <name evidence="2" type="ORF">UFOVP148_65</name>
</gene>
<dbReference type="EMBL" id="LR798197">
    <property type="protein sequence ID" value="CAB5151819.1"/>
    <property type="molecule type" value="Genomic_DNA"/>
</dbReference>
<accession>A0A6J7W536</accession>
<organism evidence="2">
    <name type="scientific">uncultured Caudovirales phage</name>
    <dbReference type="NCBI Taxonomy" id="2100421"/>
    <lineage>
        <taxon>Viruses</taxon>
        <taxon>Duplodnaviria</taxon>
        <taxon>Heunggongvirae</taxon>
        <taxon>Uroviricota</taxon>
        <taxon>Caudoviricetes</taxon>
        <taxon>Peduoviridae</taxon>
        <taxon>Maltschvirus</taxon>
        <taxon>Maltschvirus maltsch</taxon>
    </lineage>
</organism>
<evidence type="ECO:0000313" key="2">
    <source>
        <dbReference type="EMBL" id="CAB5151819.1"/>
    </source>
</evidence>
<evidence type="ECO:0000256" key="1">
    <source>
        <dbReference type="SAM" id="MobiDB-lite"/>
    </source>
</evidence>